<keyword evidence="2" id="KW-1133">Transmembrane helix</keyword>
<accession>A0A0C9WSF4</accession>
<evidence type="ECO:0000313" key="3">
    <source>
        <dbReference type="EMBL" id="KIJ94600.1"/>
    </source>
</evidence>
<reference evidence="3 4" key="1">
    <citation type="submission" date="2014-04" db="EMBL/GenBank/DDBJ databases">
        <authorList>
            <consortium name="DOE Joint Genome Institute"/>
            <person name="Kuo A."/>
            <person name="Kohler A."/>
            <person name="Nagy L.G."/>
            <person name="Floudas D."/>
            <person name="Copeland A."/>
            <person name="Barry K.W."/>
            <person name="Cichocki N."/>
            <person name="Veneault-Fourrey C."/>
            <person name="LaButti K."/>
            <person name="Lindquist E.A."/>
            <person name="Lipzen A."/>
            <person name="Lundell T."/>
            <person name="Morin E."/>
            <person name="Murat C."/>
            <person name="Sun H."/>
            <person name="Tunlid A."/>
            <person name="Henrissat B."/>
            <person name="Grigoriev I.V."/>
            <person name="Hibbett D.S."/>
            <person name="Martin F."/>
            <person name="Nordberg H.P."/>
            <person name="Cantor M.N."/>
            <person name="Hua S.X."/>
        </authorList>
    </citation>
    <scope>NUCLEOTIDE SEQUENCE [LARGE SCALE GENOMIC DNA]</scope>
    <source>
        <strain evidence="3 4">LaAM-08-1</strain>
    </source>
</reference>
<dbReference type="Proteomes" id="UP000054477">
    <property type="component" value="Unassembled WGS sequence"/>
</dbReference>
<feature type="region of interest" description="Disordered" evidence="1">
    <location>
        <begin position="92"/>
        <end position="125"/>
    </location>
</feature>
<feature type="region of interest" description="Disordered" evidence="1">
    <location>
        <begin position="249"/>
        <end position="272"/>
    </location>
</feature>
<dbReference type="AlphaFoldDB" id="A0A0C9WSF4"/>
<reference evidence="4" key="2">
    <citation type="submission" date="2015-01" db="EMBL/GenBank/DDBJ databases">
        <title>Evolutionary Origins and Diversification of the Mycorrhizal Mutualists.</title>
        <authorList>
            <consortium name="DOE Joint Genome Institute"/>
            <consortium name="Mycorrhizal Genomics Consortium"/>
            <person name="Kohler A."/>
            <person name="Kuo A."/>
            <person name="Nagy L.G."/>
            <person name="Floudas D."/>
            <person name="Copeland A."/>
            <person name="Barry K.W."/>
            <person name="Cichocki N."/>
            <person name="Veneault-Fourrey C."/>
            <person name="LaButti K."/>
            <person name="Lindquist E.A."/>
            <person name="Lipzen A."/>
            <person name="Lundell T."/>
            <person name="Morin E."/>
            <person name="Murat C."/>
            <person name="Riley R."/>
            <person name="Ohm R."/>
            <person name="Sun H."/>
            <person name="Tunlid A."/>
            <person name="Henrissat B."/>
            <person name="Grigoriev I.V."/>
            <person name="Hibbett D.S."/>
            <person name="Martin F."/>
        </authorList>
    </citation>
    <scope>NUCLEOTIDE SEQUENCE [LARGE SCALE GENOMIC DNA]</scope>
    <source>
        <strain evidence="4">LaAM-08-1</strain>
    </source>
</reference>
<organism evidence="3 4">
    <name type="scientific">Laccaria amethystina LaAM-08-1</name>
    <dbReference type="NCBI Taxonomy" id="1095629"/>
    <lineage>
        <taxon>Eukaryota</taxon>
        <taxon>Fungi</taxon>
        <taxon>Dikarya</taxon>
        <taxon>Basidiomycota</taxon>
        <taxon>Agaricomycotina</taxon>
        <taxon>Agaricomycetes</taxon>
        <taxon>Agaricomycetidae</taxon>
        <taxon>Agaricales</taxon>
        <taxon>Agaricineae</taxon>
        <taxon>Hydnangiaceae</taxon>
        <taxon>Laccaria</taxon>
    </lineage>
</organism>
<dbReference type="EMBL" id="KN838786">
    <property type="protein sequence ID" value="KIJ94600.1"/>
    <property type="molecule type" value="Genomic_DNA"/>
</dbReference>
<feature type="transmembrane region" description="Helical" evidence="2">
    <location>
        <begin position="61"/>
        <end position="84"/>
    </location>
</feature>
<sequence length="314" mass="33794">MNTQFQNATNTSLASGSSGSGGIGKESSSSGTILAQPLSLPATVTSVASTTTPLSYPGSHVALVSGALAIFILVVTTISVFVLLRRQRLQRMRSPSPPPFLSGPHTRTRRGTKRSKRSPPLSGIWRSLQPRRSTETVQLSNVSRLSSSSRKSFILHKSISAPSSAFETNTPDSRQFCSSDDGSGIGLLNSSRYGSIADSRPQVPPILSHPQSTLSSLSSPSSSFFPDHSLRTCTTPSLTPVPRSFTHLDSGPLRWKDTESSTNVNARPTVIEGPPPGYEYGRRIERRPRLGFFPSWWVRALPKAADLNDPGGEH</sequence>
<feature type="compositionally biased region" description="Polar residues" evidence="1">
    <location>
        <begin position="1"/>
        <end position="11"/>
    </location>
</feature>
<dbReference type="HOGENOM" id="CLU_885858_0_0_1"/>
<protein>
    <submittedName>
        <fullName evidence="3">Uncharacterized protein</fullName>
    </submittedName>
</protein>
<name>A0A0C9WSF4_9AGAR</name>
<feature type="region of interest" description="Disordered" evidence="1">
    <location>
        <begin position="1"/>
        <end position="30"/>
    </location>
</feature>
<keyword evidence="2" id="KW-0472">Membrane</keyword>
<evidence type="ECO:0000256" key="1">
    <source>
        <dbReference type="SAM" id="MobiDB-lite"/>
    </source>
</evidence>
<keyword evidence="2" id="KW-0812">Transmembrane</keyword>
<evidence type="ECO:0000256" key="2">
    <source>
        <dbReference type="SAM" id="Phobius"/>
    </source>
</evidence>
<proteinExistence type="predicted"/>
<gene>
    <name evidence="3" type="ORF">K443DRAFT_354895</name>
</gene>
<keyword evidence="4" id="KW-1185">Reference proteome</keyword>
<feature type="compositionally biased region" description="Basic residues" evidence="1">
    <location>
        <begin position="106"/>
        <end position="117"/>
    </location>
</feature>
<evidence type="ECO:0000313" key="4">
    <source>
        <dbReference type="Proteomes" id="UP000054477"/>
    </source>
</evidence>